<evidence type="ECO:0000313" key="8">
    <source>
        <dbReference type="Proteomes" id="UP000746747"/>
    </source>
</evidence>
<feature type="region of interest" description="Disordered" evidence="5">
    <location>
        <begin position="1607"/>
        <end position="1680"/>
    </location>
</feature>
<protein>
    <recommendedName>
        <fullName evidence="6">PDZ domain-containing protein</fullName>
    </recommendedName>
</protein>
<feature type="domain" description="PDZ" evidence="6">
    <location>
        <begin position="1698"/>
        <end position="1774"/>
    </location>
</feature>
<evidence type="ECO:0000256" key="3">
    <source>
        <dbReference type="ARBA" id="ARBA00022737"/>
    </source>
</evidence>
<dbReference type="FunFam" id="2.30.42.10:FF:000070">
    <property type="entry name" value="Multiple PDZ domain protein"/>
    <property type="match status" value="1"/>
</dbReference>
<feature type="region of interest" description="Disordered" evidence="5">
    <location>
        <begin position="1102"/>
        <end position="1164"/>
    </location>
</feature>
<dbReference type="EMBL" id="CAKAEH010001448">
    <property type="protein sequence ID" value="CAG9536376.1"/>
    <property type="molecule type" value="Genomic_DNA"/>
</dbReference>
<comment type="subcellular location">
    <subcellularLocation>
        <location evidence="1">Membrane</location>
    </subcellularLocation>
</comment>
<evidence type="ECO:0000256" key="4">
    <source>
        <dbReference type="ARBA" id="ARBA00023136"/>
    </source>
</evidence>
<feature type="region of interest" description="Disordered" evidence="5">
    <location>
        <begin position="61"/>
        <end position="109"/>
    </location>
</feature>
<dbReference type="CDD" id="cd06673">
    <property type="entry name" value="PDZ10_MUPP1-PDZ8_PATJ-like"/>
    <property type="match status" value="1"/>
</dbReference>
<feature type="compositionally biased region" description="Polar residues" evidence="5">
    <location>
        <begin position="61"/>
        <end position="76"/>
    </location>
</feature>
<feature type="domain" description="PDZ" evidence="6">
    <location>
        <begin position="1484"/>
        <end position="1566"/>
    </location>
</feature>
<dbReference type="FunFam" id="2.30.42.10:FF:000038">
    <property type="entry name" value="Multiple PDZ domain protein isoform X1"/>
    <property type="match status" value="1"/>
</dbReference>
<proteinExistence type="predicted"/>
<dbReference type="PROSITE" id="PS50106">
    <property type="entry name" value="PDZ"/>
    <property type="match status" value="9"/>
</dbReference>
<keyword evidence="8" id="KW-1185">Reference proteome</keyword>
<sequence>MTTRDALCRESLEEQIRKHTATINDTTNLTDIEATTMINKSSNTSDENPGPSEIVSAIVEPTNSYERNDELTNNGYCNEIQRSDNDNIDGSLHSEGNEPISKVPSKVNASYNSSNTSSIRSLRQLQQMALTTFARTNWIAGKYETIEVELCRDPVVGLGITIAGYVHNKEEINGVFVKSLVPNSSAFHSRKIQLNDLIFEVNEKSLEGLNHSESIRALVGSGTRVKIKLIRFLPGSPQAECLTMLQRQDVAAQEIDVQNTLRDVVAYWKHRLGSEFEVISVDLIPDKFDDGGLGISLEGTVDILNGAELCPHHYIDSLRPGGPAAFSNSLRSGDELLQANEVVLYGESHVTVRQALIKAATNAQRVRLTVARKVQTVNVFMPRLEESLPIAYPLLAGTDDRLIKAKSESCIARTLDSTRAVLEQVSRRLRSRSLQLFNGLAIWRCVPMIVQLEKDSRGLGFSIVDYRDPLHPEQSVIVVRSLVPGGLAQADGRIIPGDRLMFVNDEDLSNSTLEYAVAILKSAPDGLVRLGIAKPIPIEECGNGISGHTPLISRSERVLAKGSSRSRQHHRKEIISNTSSQETVWLGAAKYHQHHHPQSCYQSSSSLTPTTPRACNISLNGSHLSMTSSSPCSTRSISPCGSPLYLRGSWAYDIVYLPPSLERSIKIQKGALSLGVVLNAEIDKGINGCQVKSICSKKAVGRDGRVQVNDYIVKVNMESLRNVTNSQARAILKRTNLIGTQCNITYITASDAKIWKEKYHHETDYQLPVVNRLSPRIFPKFYHSLYLEKKQMTGIGQGSFNSDVIDAEISLSSDAPKSAKRQSDSIQIDGKSIEEFVYNFVQKILKDVWMELLVTEHLTKVTNFGASKENWQNLLSEPVETSPSTSVASQKVLAESKLSNSCINETQFENGKKYLLASIKEKDSEMDERKKCRNEGSQKKSAITVPSEQLNLLSETVERNSLIEDELINPAVPSDLSPSPVSSETHLPAKSSRSKFWGQTKTVILHREPNQSFGISIVGGRVEVSHKSGQPGTRSTVSGIFIKSVLPNSPAGLSNMMNMGDRVISVNDQDLREATHEQAVQVIKNAKNPVKFVVQSLRSFPSHQGGINEEQDERRNESDKSVSEWKRKTEKCDSSSLMSTFNVPEATTKKEDELEFEDMERHDTTELVKNTSISMDDEKLERMQSLKNLSRKRVNTRKELVKQGIDMDSAAALPKHDDDPEEEDLFFYTKDKINRKYGNLSGDTILLKLDNVPRGGLGLSLAGNRDRDRMIVLVVAVKSTCPLSVKIGDELLEVNGKVLTGLSHLNASSIMRECCESGILELLLLRRFEALAITLDSRKFDRNNTVGNKLQMSSSSETDVQHSAEDAKNKLSQQNGIETGRETLIEIAKNGKGLGLSIVGGSDTVLGTVVIHEVYADGAAAIDGRLKPGDQVLEVNGVSLRGVSHEQAILLLRRTPAKVSLLVYRDVNLQLSLLDPTQIYNIFEVELTKKPSRGLGLSIVGRKNEPGVYVSEVVKGGAAEADGRLLQGDQILAVNGQDVASSMQEDVAAKLKACTGRVTLRVGRWKLTEAANKVNAGAEAALSNTTQQSKLIKATPEIKLFAPNNEDSSVSLTLNDPKTKFLPTSTSTSKCQISKNEENQPPQIICADLSPVTEESSSGADQKSSFADEESSPATSLGQSKEIELIEDLNEENSDTLLVVLKKIPDQQLGMGIGKRTRGILVTSLQPGSIAAEKLRVGDRLMAVNGVAITDQLSAVALVKASGKKLWLQISRPRIYQNP</sequence>
<feature type="region of interest" description="Disordered" evidence="5">
    <location>
        <begin position="1346"/>
        <end position="1370"/>
    </location>
</feature>
<reference evidence="7" key="1">
    <citation type="submission" date="2021-09" db="EMBL/GenBank/DDBJ databases">
        <authorList>
            <consortium name="Pathogen Informatics"/>
        </authorList>
    </citation>
    <scope>NUCLEOTIDE SEQUENCE</scope>
</reference>
<feature type="region of interest" description="Disordered" evidence="5">
    <location>
        <begin position="971"/>
        <end position="992"/>
    </location>
</feature>
<keyword evidence="4" id="KW-0472">Membrane</keyword>
<dbReference type="CDD" id="cd06669">
    <property type="entry name" value="PDZ5_MUPP1-like"/>
    <property type="match status" value="1"/>
</dbReference>
<evidence type="ECO:0000313" key="7">
    <source>
        <dbReference type="EMBL" id="CAG9536376.1"/>
    </source>
</evidence>
<dbReference type="CDD" id="cd06674">
    <property type="entry name" value="PDZ11_MUPP1-PDZ9_PATJ-like"/>
    <property type="match status" value="1"/>
</dbReference>
<keyword evidence="3" id="KW-0677">Repeat</keyword>
<dbReference type="SUPFAM" id="SSF50156">
    <property type="entry name" value="PDZ domain-like"/>
    <property type="match status" value="9"/>
</dbReference>
<dbReference type="Proteomes" id="UP000746747">
    <property type="component" value="Unassembled WGS sequence"/>
</dbReference>
<dbReference type="SMART" id="SM00228">
    <property type="entry name" value="PDZ"/>
    <property type="match status" value="9"/>
</dbReference>
<keyword evidence="2" id="KW-0597">Phosphoprotein</keyword>
<dbReference type="PANTHER" id="PTHR19964:SF92">
    <property type="entry name" value="PATJ HOMOLOG"/>
    <property type="match status" value="1"/>
</dbReference>
<evidence type="ECO:0000256" key="2">
    <source>
        <dbReference type="ARBA" id="ARBA00022553"/>
    </source>
</evidence>
<dbReference type="Gene3D" id="2.30.42.10">
    <property type="match status" value="9"/>
</dbReference>
<feature type="domain" description="PDZ" evidence="6">
    <location>
        <begin position="664"/>
        <end position="735"/>
    </location>
</feature>
<dbReference type="OrthoDB" id="6022242at2759"/>
<dbReference type="InterPro" id="IPR051342">
    <property type="entry name" value="PDZ_scaffold"/>
</dbReference>
<dbReference type="Pfam" id="PF00595">
    <property type="entry name" value="PDZ"/>
    <property type="match status" value="8"/>
</dbReference>
<dbReference type="CDD" id="cd06671">
    <property type="entry name" value="PDZ7_MUPP1-PD6_PATJ-like"/>
    <property type="match status" value="1"/>
</dbReference>
<feature type="compositionally biased region" description="Polar residues" evidence="5">
    <location>
        <begin position="1346"/>
        <end position="1358"/>
    </location>
</feature>
<gene>
    <name evidence="7" type="ORF">CJOHNSTONI_LOCUS6304</name>
</gene>
<dbReference type="InterPro" id="IPR001478">
    <property type="entry name" value="PDZ"/>
</dbReference>
<feature type="domain" description="PDZ" evidence="6">
    <location>
        <begin position="1384"/>
        <end position="1467"/>
    </location>
</feature>
<feature type="domain" description="PDZ" evidence="6">
    <location>
        <begin position="147"/>
        <end position="233"/>
    </location>
</feature>
<feature type="domain" description="PDZ" evidence="6">
    <location>
        <begin position="449"/>
        <end position="525"/>
    </location>
</feature>
<evidence type="ECO:0000256" key="1">
    <source>
        <dbReference type="ARBA" id="ARBA00004370"/>
    </source>
</evidence>
<name>A0A8J2Q1H5_9BILA</name>
<feature type="compositionally biased region" description="Polar residues" evidence="5">
    <location>
        <begin position="1607"/>
        <end position="1642"/>
    </location>
</feature>
<feature type="domain" description="PDZ" evidence="6">
    <location>
        <begin position="1246"/>
        <end position="1313"/>
    </location>
</feature>
<evidence type="ECO:0000259" key="6">
    <source>
        <dbReference type="PROSITE" id="PS50106"/>
    </source>
</evidence>
<accession>A0A8J2Q1H5</accession>
<feature type="compositionally biased region" description="Polar residues" evidence="5">
    <location>
        <begin position="1653"/>
        <end position="1665"/>
    </location>
</feature>
<feature type="compositionally biased region" description="Basic and acidic residues" evidence="5">
    <location>
        <begin position="1112"/>
        <end position="1133"/>
    </location>
</feature>
<feature type="compositionally biased region" description="Basic and acidic residues" evidence="5">
    <location>
        <begin position="1359"/>
        <end position="1369"/>
    </location>
</feature>
<dbReference type="CDD" id="cd06670">
    <property type="entry name" value="PDZ6_MUPP1-like"/>
    <property type="match status" value="1"/>
</dbReference>
<dbReference type="GO" id="GO:0016020">
    <property type="term" value="C:membrane"/>
    <property type="evidence" value="ECO:0007669"/>
    <property type="project" value="UniProtKB-SubCell"/>
</dbReference>
<feature type="domain" description="PDZ" evidence="6">
    <location>
        <begin position="280"/>
        <end position="374"/>
    </location>
</feature>
<comment type="caution">
    <text evidence="7">The sequence shown here is derived from an EMBL/GenBank/DDBJ whole genome shotgun (WGS) entry which is preliminary data.</text>
</comment>
<organism evidence="7 8">
    <name type="scientific">Cercopithifilaria johnstoni</name>
    <dbReference type="NCBI Taxonomy" id="2874296"/>
    <lineage>
        <taxon>Eukaryota</taxon>
        <taxon>Metazoa</taxon>
        <taxon>Ecdysozoa</taxon>
        <taxon>Nematoda</taxon>
        <taxon>Chromadorea</taxon>
        <taxon>Rhabditida</taxon>
        <taxon>Spirurina</taxon>
        <taxon>Spiruromorpha</taxon>
        <taxon>Filarioidea</taxon>
        <taxon>Onchocercidae</taxon>
        <taxon>Cercopithifilaria</taxon>
    </lineage>
</organism>
<evidence type="ECO:0000256" key="5">
    <source>
        <dbReference type="SAM" id="MobiDB-lite"/>
    </source>
</evidence>
<feature type="compositionally biased region" description="Low complexity" evidence="5">
    <location>
        <begin position="971"/>
        <end position="983"/>
    </location>
</feature>
<feature type="domain" description="PDZ" evidence="6">
    <location>
        <begin position="1002"/>
        <end position="1098"/>
    </location>
</feature>
<dbReference type="InterPro" id="IPR036034">
    <property type="entry name" value="PDZ_sf"/>
</dbReference>
<dbReference type="PANTHER" id="PTHR19964">
    <property type="entry name" value="MULTIPLE PDZ DOMAIN PROTEIN"/>
    <property type="match status" value="1"/>
</dbReference>